<dbReference type="EMBL" id="HBUE01118548">
    <property type="protein sequence ID" value="CAG6491402.1"/>
    <property type="molecule type" value="Transcribed_RNA"/>
</dbReference>
<evidence type="ECO:0000313" key="1">
    <source>
        <dbReference type="EMBL" id="CAG6491406.1"/>
    </source>
</evidence>
<protein>
    <submittedName>
        <fullName evidence="1">(northern house mosquito) hypothetical protein</fullName>
    </submittedName>
</protein>
<dbReference type="EMBL" id="HBUE01118549">
    <property type="protein sequence ID" value="CAG6491406.1"/>
    <property type="molecule type" value="Transcribed_RNA"/>
</dbReference>
<accession>A0A8D8CIW8</accession>
<proteinExistence type="predicted"/>
<name>A0A8D8CIW8_CULPI</name>
<sequence>MFIMRHAFGERGLLAFTLGRGAVARSLVVELVDSGDAFDGAVQHFLGKVVREVHPIAQVELLDVGLSLRHNVHASVQHAAGSISHVHAQIGVHRDRAAVKIVLVLRRSRCLALALVVQVQVGRLAVVLGGVRGLHHHSGHLLGDSRWVAHGSAGS</sequence>
<dbReference type="AlphaFoldDB" id="A0A8D8CIW8"/>
<organism evidence="1">
    <name type="scientific">Culex pipiens</name>
    <name type="common">House mosquito</name>
    <dbReference type="NCBI Taxonomy" id="7175"/>
    <lineage>
        <taxon>Eukaryota</taxon>
        <taxon>Metazoa</taxon>
        <taxon>Ecdysozoa</taxon>
        <taxon>Arthropoda</taxon>
        <taxon>Hexapoda</taxon>
        <taxon>Insecta</taxon>
        <taxon>Pterygota</taxon>
        <taxon>Neoptera</taxon>
        <taxon>Endopterygota</taxon>
        <taxon>Diptera</taxon>
        <taxon>Nematocera</taxon>
        <taxon>Culicoidea</taxon>
        <taxon>Culicidae</taxon>
        <taxon>Culicinae</taxon>
        <taxon>Culicini</taxon>
        <taxon>Culex</taxon>
        <taxon>Culex</taxon>
    </lineage>
</organism>
<reference evidence="1" key="1">
    <citation type="submission" date="2021-05" db="EMBL/GenBank/DDBJ databases">
        <authorList>
            <person name="Alioto T."/>
            <person name="Alioto T."/>
            <person name="Gomez Garrido J."/>
        </authorList>
    </citation>
    <scope>NUCLEOTIDE SEQUENCE</scope>
</reference>